<name>A0A1F5KAJ9_9BACT</name>
<protein>
    <recommendedName>
        <fullName evidence="3">DNA helicase UvrD</fullName>
    </recommendedName>
</protein>
<evidence type="ECO:0000313" key="1">
    <source>
        <dbReference type="EMBL" id="OGE37825.1"/>
    </source>
</evidence>
<organism evidence="1 2">
    <name type="scientific">Candidatus Daviesbacteria bacterium RIFCSPHIGHO2_12_FULL_37_11</name>
    <dbReference type="NCBI Taxonomy" id="1797777"/>
    <lineage>
        <taxon>Bacteria</taxon>
        <taxon>Candidatus Daviesiibacteriota</taxon>
    </lineage>
</organism>
<proteinExistence type="predicted"/>
<dbReference type="Proteomes" id="UP000176527">
    <property type="component" value="Unassembled WGS sequence"/>
</dbReference>
<gene>
    <name evidence="1" type="ORF">A3F00_03205</name>
</gene>
<dbReference type="InterPro" id="IPR016195">
    <property type="entry name" value="Pol/histidinol_Pase-like"/>
</dbReference>
<dbReference type="EMBL" id="MFDE01000036">
    <property type="protein sequence ID" value="OGE37825.1"/>
    <property type="molecule type" value="Genomic_DNA"/>
</dbReference>
<dbReference type="Gene3D" id="3.20.20.140">
    <property type="entry name" value="Metal-dependent hydrolases"/>
    <property type="match status" value="1"/>
</dbReference>
<dbReference type="PANTHER" id="PTHR40084">
    <property type="entry name" value="PHOSPHOHYDROLASE, PHP FAMILY"/>
    <property type="match status" value="1"/>
</dbReference>
<accession>A0A1F5KAJ9</accession>
<comment type="caution">
    <text evidence="1">The sequence shown here is derived from an EMBL/GenBank/DDBJ whole genome shotgun (WGS) entry which is preliminary data.</text>
</comment>
<dbReference type="AlphaFoldDB" id="A0A1F5KAJ9"/>
<reference evidence="1 2" key="1">
    <citation type="journal article" date="2016" name="Nat. Commun.">
        <title>Thousands of microbial genomes shed light on interconnected biogeochemical processes in an aquifer system.</title>
        <authorList>
            <person name="Anantharaman K."/>
            <person name="Brown C.T."/>
            <person name="Hug L.A."/>
            <person name="Sharon I."/>
            <person name="Castelle C.J."/>
            <person name="Probst A.J."/>
            <person name="Thomas B.C."/>
            <person name="Singh A."/>
            <person name="Wilkins M.J."/>
            <person name="Karaoz U."/>
            <person name="Brodie E.L."/>
            <person name="Williams K.H."/>
            <person name="Hubbard S.S."/>
            <person name="Banfield J.F."/>
        </authorList>
    </citation>
    <scope>NUCLEOTIDE SEQUENCE [LARGE SCALE GENOMIC DNA]</scope>
</reference>
<sequence length="457" mass="50834">MAYVADLHIHSRFSRACSPQLSIPNLAEWAKLKGINLLGTGDFLHPLWLSELKSQLKEDGSGFMVHGSSEVKFVLTVEIASIYTHKGKGRRIHSLVFMPSFEAADKFQKALLSKRATLASDGRPIVGIRTKDLLYMALETSDKAIFIPAHVWTPWFGIFGSESGYDSLKDCFEDLTDKVYGIETGLSSDPAMNWRIAELDNRSIISCSDAHSLPNLGREATVFGGELTYDGLWNAIAYPMRHAELVSASQQKEILNQVPPDLIGVQDDKVVGTIEFYPEEGKYHYTGHRNCEVKLNSEEERAKGTTCPVCGKGLTVGVMSRVGEIANRTEEELGIIKQDLLIKSQKFVRPPYKMLVPLLQIIAEVFSSTPTSQKVLNEYKKLASNLGGEIKVLTKVDLVEIEKLSDKKIAEGIGKVRRGELRIDPGYDGVYGVVKIWNDVKSLEEKKEQTPQLGLFD</sequence>
<dbReference type="PANTHER" id="PTHR40084:SF1">
    <property type="entry name" value="PHOSPHOTRANSFERASE"/>
    <property type="match status" value="1"/>
</dbReference>
<dbReference type="CDD" id="cd19067">
    <property type="entry name" value="PfuEndoQ-like"/>
    <property type="match status" value="1"/>
</dbReference>
<evidence type="ECO:0008006" key="3">
    <source>
        <dbReference type="Google" id="ProtNLM"/>
    </source>
</evidence>
<evidence type="ECO:0000313" key="2">
    <source>
        <dbReference type="Proteomes" id="UP000176527"/>
    </source>
</evidence>
<dbReference type="SUPFAM" id="SSF89550">
    <property type="entry name" value="PHP domain-like"/>
    <property type="match status" value="1"/>
</dbReference>